<feature type="active site" evidence="10 11">
    <location>
        <position position="433"/>
    </location>
</feature>
<evidence type="ECO:0000313" key="13">
    <source>
        <dbReference type="EMBL" id="KAK0412040.1"/>
    </source>
</evidence>
<reference evidence="13" key="1">
    <citation type="submission" date="2023-06" db="EMBL/GenBank/DDBJ databases">
        <title>Genomic analysis of the entomopathogenic nematode Steinernema hermaphroditum.</title>
        <authorList>
            <person name="Schwarz E.M."/>
            <person name="Heppert J.K."/>
            <person name="Baniya A."/>
            <person name="Schwartz H.T."/>
            <person name="Tan C.-H."/>
            <person name="Antoshechkin I."/>
            <person name="Sternberg P.W."/>
            <person name="Goodrich-Blair H."/>
            <person name="Dillman A.R."/>
        </authorList>
    </citation>
    <scope>NUCLEOTIDE SEQUENCE</scope>
    <source>
        <strain evidence="13">PS9179</strain>
        <tissue evidence="13">Whole animal</tissue>
    </source>
</reference>
<dbReference type="GO" id="GO:0006508">
    <property type="term" value="P:proteolysis"/>
    <property type="evidence" value="ECO:0007669"/>
    <property type="project" value="UniProtKB-KW"/>
</dbReference>
<dbReference type="CDD" id="cd00044">
    <property type="entry name" value="CysPc"/>
    <property type="match status" value="1"/>
</dbReference>
<accession>A0AA39LWM6</accession>
<evidence type="ECO:0000256" key="11">
    <source>
        <dbReference type="PROSITE-ProRule" id="PRU00239"/>
    </source>
</evidence>
<evidence type="ECO:0000256" key="4">
    <source>
        <dbReference type="ARBA" id="ARBA00022723"/>
    </source>
</evidence>
<dbReference type="EMBL" id="JAUCMV010000003">
    <property type="protein sequence ID" value="KAK0412040.1"/>
    <property type="molecule type" value="Genomic_DNA"/>
</dbReference>
<dbReference type="GO" id="GO:0004198">
    <property type="term" value="F:calcium-dependent cysteine-type endopeptidase activity"/>
    <property type="evidence" value="ECO:0007669"/>
    <property type="project" value="InterPro"/>
</dbReference>
<keyword evidence="2" id="KW-0597">Phosphoprotein</keyword>
<dbReference type="InterPro" id="IPR001300">
    <property type="entry name" value="Peptidase_C2_calpain_cat"/>
</dbReference>
<dbReference type="PROSITE" id="PS00139">
    <property type="entry name" value="THIOL_PROTEASE_CYS"/>
    <property type="match status" value="1"/>
</dbReference>
<feature type="domain" description="Calpain catalytic" evidence="12">
    <location>
        <begin position="182"/>
        <end position="489"/>
    </location>
</feature>
<evidence type="ECO:0000256" key="8">
    <source>
        <dbReference type="ARBA" id="ARBA00022807"/>
    </source>
</evidence>
<feature type="active site" evidence="10 11">
    <location>
        <position position="413"/>
    </location>
</feature>
<dbReference type="AlphaFoldDB" id="A0AA39LWM6"/>
<dbReference type="Proteomes" id="UP001175271">
    <property type="component" value="Unassembled WGS sequence"/>
</dbReference>
<dbReference type="InterPro" id="IPR000169">
    <property type="entry name" value="Pept_cys_AS"/>
</dbReference>
<keyword evidence="7 11" id="KW-0378">Hydrolase</keyword>
<comment type="caution">
    <text evidence="13">The sequence shown here is derived from an EMBL/GenBank/DDBJ whole genome shotgun (WGS) entry which is preliminary data.</text>
</comment>
<dbReference type="PRINTS" id="PR00704">
    <property type="entry name" value="CALPAIN"/>
</dbReference>
<dbReference type="Pfam" id="PF00648">
    <property type="entry name" value="Peptidase_C2"/>
    <property type="match status" value="1"/>
</dbReference>
<protein>
    <recommendedName>
        <fullName evidence="12">Calpain catalytic domain-containing protein</fullName>
    </recommendedName>
</protein>
<dbReference type="PROSITE" id="PS50203">
    <property type="entry name" value="CALPAIN_CAT"/>
    <property type="match status" value="1"/>
</dbReference>
<evidence type="ECO:0000256" key="10">
    <source>
        <dbReference type="PIRSR" id="PIRSR622684-1"/>
    </source>
</evidence>
<dbReference type="InterPro" id="IPR038765">
    <property type="entry name" value="Papain-like_cys_pep_sf"/>
</dbReference>
<dbReference type="SMART" id="SM00230">
    <property type="entry name" value="CysPc"/>
    <property type="match status" value="1"/>
</dbReference>
<feature type="active site" evidence="10 11">
    <location>
        <position position="254"/>
    </location>
</feature>
<organism evidence="13 14">
    <name type="scientific">Steinernema hermaphroditum</name>
    <dbReference type="NCBI Taxonomy" id="289476"/>
    <lineage>
        <taxon>Eukaryota</taxon>
        <taxon>Metazoa</taxon>
        <taxon>Ecdysozoa</taxon>
        <taxon>Nematoda</taxon>
        <taxon>Chromadorea</taxon>
        <taxon>Rhabditida</taxon>
        <taxon>Tylenchina</taxon>
        <taxon>Panagrolaimomorpha</taxon>
        <taxon>Strongyloidoidea</taxon>
        <taxon>Steinernematidae</taxon>
        <taxon>Steinernema</taxon>
    </lineage>
</organism>
<dbReference type="PANTHER" id="PTHR10183:SF382">
    <property type="entry name" value="CALPAIN-15"/>
    <property type="match status" value="1"/>
</dbReference>
<evidence type="ECO:0000256" key="2">
    <source>
        <dbReference type="ARBA" id="ARBA00022553"/>
    </source>
</evidence>
<sequence>MSVPSTPSRSSNGTGGFISDAFTTDASTSTGRAFDFGRRLKAKLPKVLQNPMASISSVVDLVDSALTPVGYRDNNLYSSAACLPRIDFATLPLNPMFWRCRKCGLEQLFAPTAPKCPICGHAVVKSMSGCHYIAKSDVQMINEALTSRKNCLTSSQLEEKDEREAKKIYNRVVAFCREHQTSFIDDGFPHSERAIGDFNSLGDPARIGARLREIPSVVWLRPTQMYTKDGRKFMWTVFKDTQPTDIEQGLLGNCWFLSALAVIAERPDILEKIVLTKVYNKDGVYMIRLCVDGLWKVVVLDDFFPCYRSSNSMVFSVGRRNQLWVPLIEKALAKQLGNYVALRAGRSLEGLAYLTGAPCVLLDLEDQSLDKDIIWASLLSSREAHFLMGCSCGAGLKRVDENEFKNVGLVPQHAYSLLDVRQVGVNRLVRLRNPWGRFVWKGAWSDGCPKWTAQLRRELSPHGVEAGTFWMSFDDFYKYFDSVDIAKVRYGWAETRLQLNIRGQWGAGNSEAVRIFVEHPTEVCFTLYQCGSRVHLNPNDIMVLVHRQGASTDSVGELVIRSPRKVTGFVSTGDVFLSPGVYYACIFSFSQFNTDNDVECVLAVHSSKPILSQVIHVSPHMFADSLGELLLKEGKLHTTLQGCVSRYMAEDFGGLIIMAENLHENRVIHVKTDCQQSGNVLSTRGGFLAMDVIPPMHRQILMILTQCEMTQKYWIEHRLHLRSGVSPQLNEWTPEEPYAQHLPRFENPTTTFLHAPRPIFM</sequence>
<keyword evidence="8 11" id="KW-0788">Thiol protease</keyword>
<evidence type="ECO:0000259" key="12">
    <source>
        <dbReference type="PROSITE" id="PS50203"/>
    </source>
</evidence>
<dbReference type="SUPFAM" id="SSF54001">
    <property type="entry name" value="Cysteine proteinases"/>
    <property type="match status" value="1"/>
</dbReference>
<keyword evidence="9" id="KW-0862">Zinc</keyword>
<dbReference type="GO" id="GO:0008270">
    <property type="term" value="F:zinc ion binding"/>
    <property type="evidence" value="ECO:0007669"/>
    <property type="project" value="UniProtKB-KW"/>
</dbReference>
<evidence type="ECO:0000256" key="6">
    <source>
        <dbReference type="ARBA" id="ARBA00022771"/>
    </source>
</evidence>
<gene>
    <name evidence="13" type="ORF">QR680_005999</name>
</gene>
<keyword evidence="3 11" id="KW-0645">Protease</keyword>
<keyword evidence="5" id="KW-0677">Repeat</keyword>
<keyword evidence="4" id="KW-0479">Metal-binding</keyword>
<evidence type="ECO:0000256" key="5">
    <source>
        <dbReference type="ARBA" id="ARBA00022737"/>
    </source>
</evidence>
<evidence type="ECO:0000256" key="9">
    <source>
        <dbReference type="ARBA" id="ARBA00022833"/>
    </source>
</evidence>
<keyword evidence="14" id="KW-1185">Reference proteome</keyword>
<dbReference type="InterPro" id="IPR022684">
    <property type="entry name" value="Calpain_cysteine_protease"/>
</dbReference>
<dbReference type="GO" id="GO:0005737">
    <property type="term" value="C:cytoplasm"/>
    <property type="evidence" value="ECO:0007669"/>
    <property type="project" value="TreeGrafter"/>
</dbReference>
<keyword evidence="6" id="KW-0863">Zinc-finger</keyword>
<evidence type="ECO:0000256" key="3">
    <source>
        <dbReference type="ARBA" id="ARBA00022670"/>
    </source>
</evidence>
<evidence type="ECO:0000256" key="1">
    <source>
        <dbReference type="ARBA" id="ARBA00007623"/>
    </source>
</evidence>
<dbReference type="FunFam" id="3.90.70.10:FF:000010">
    <property type="entry name" value="Calpain 15"/>
    <property type="match status" value="1"/>
</dbReference>
<evidence type="ECO:0000313" key="14">
    <source>
        <dbReference type="Proteomes" id="UP001175271"/>
    </source>
</evidence>
<evidence type="ECO:0000256" key="7">
    <source>
        <dbReference type="ARBA" id="ARBA00022801"/>
    </source>
</evidence>
<proteinExistence type="inferred from homology"/>
<name>A0AA39LWM6_9BILA</name>
<dbReference type="Gene3D" id="3.90.70.10">
    <property type="entry name" value="Cysteine proteinases"/>
    <property type="match status" value="1"/>
</dbReference>
<dbReference type="PANTHER" id="PTHR10183">
    <property type="entry name" value="CALPAIN"/>
    <property type="match status" value="1"/>
</dbReference>
<comment type="similarity">
    <text evidence="1">Belongs to the peptidase C2 family.</text>
</comment>